<feature type="transmembrane region" description="Helical" evidence="1">
    <location>
        <begin position="746"/>
        <end position="764"/>
    </location>
</feature>
<protein>
    <recommendedName>
        <fullName evidence="5">Tyrosine-protein kinase ephrin type A/B receptor-like domain-containing protein</fullName>
    </recommendedName>
</protein>
<dbReference type="PANTHER" id="PTHR46967">
    <property type="entry name" value="INSULIN-LIKE GROWTH FACTOR BINDING PROTEIN,N-TERMINAL"/>
    <property type="match status" value="1"/>
</dbReference>
<evidence type="ECO:0000313" key="4">
    <source>
        <dbReference type="Proteomes" id="UP001162640"/>
    </source>
</evidence>
<feature type="transmembrane region" description="Helical" evidence="1">
    <location>
        <begin position="1076"/>
        <end position="1097"/>
    </location>
</feature>
<comment type="caution">
    <text evidence="3">The sequence shown here is derived from an EMBL/GenBank/DDBJ whole genome shotgun (WGS) entry which is preliminary data.</text>
</comment>
<dbReference type="Gene3D" id="2.10.50.10">
    <property type="entry name" value="Tumor Necrosis Factor Receptor, subunit A, domain 2"/>
    <property type="match status" value="2"/>
</dbReference>
<dbReference type="InterPro" id="IPR009030">
    <property type="entry name" value="Growth_fac_rcpt_cys_sf"/>
</dbReference>
<keyword evidence="2" id="KW-0732">Signal</keyword>
<keyword evidence="1" id="KW-1133">Transmembrane helix</keyword>
<gene>
    <name evidence="3" type="ORF">TL16_g02749</name>
</gene>
<feature type="signal peptide" evidence="2">
    <location>
        <begin position="1"/>
        <end position="17"/>
    </location>
</feature>
<evidence type="ECO:0008006" key="5">
    <source>
        <dbReference type="Google" id="ProtNLM"/>
    </source>
</evidence>
<accession>A0A9W7A0A0</accession>
<dbReference type="EMBL" id="BLQM01000069">
    <property type="protein sequence ID" value="GMH59065.1"/>
    <property type="molecule type" value="Genomic_DNA"/>
</dbReference>
<feature type="transmembrane region" description="Helical" evidence="1">
    <location>
        <begin position="955"/>
        <end position="974"/>
    </location>
</feature>
<feature type="chain" id="PRO_5040880707" description="Tyrosine-protein kinase ephrin type A/B receptor-like domain-containing protein" evidence="2">
    <location>
        <begin position="18"/>
        <end position="1259"/>
    </location>
</feature>
<name>A0A9W7A0A0_9STRA</name>
<keyword evidence="1" id="KW-0812">Transmembrane</keyword>
<organism evidence="3 4">
    <name type="scientific">Triparma laevis f. inornata</name>
    <dbReference type="NCBI Taxonomy" id="1714386"/>
    <lineage>
        <taxon>Eukaryota</taxon>
        <taxon>Sar</taxon>
        <taxon>Stramenopiles</taxon>
        <taxon>Ochrophyta</taxon>
        <taxon>Bolidophyceae</taxon>
        <taxon>Parmales</taxon>
        <taxon>Triparmaceae</taxon>
        <taxon>Triparma</taxon>
    </lineage>
</organism>
<dbReference type="SMART" id="SM01411">
    <property type="entry name" value="Ephrin_rec_like"/>
    <property type="match status" value="6"/>
</dbReference>
<reference evidence="4" key="1">
    <citation type="journal article" date="2023" name="Commun. Biol.">
        <title>Genome analysis of Parmales, the sister group of diatoms, reveals the evolutionary specialization of diatoms from phago-mixotrophs to photoautotrophs.</title>
        <authorList>
            <person name="Ban H."/>
            <person name="Sato S."/>
            <person name="Yoshikawa S."/>
            <person name="Yamada K."/>
            <person name="Nakamura Y."/>
            <person name="Ichinomiya M."/>
            <person name="Sato N."/>
            <person name="Blanc-Mathieu R."/>
            <person name="Endo H."/>
            <person name="Kuwata A."/>
            <person name="Ogata H."/>
        </authorList>
    </citation>
    <scope>NUCLEOTIDE SEQUENCE [LARGE SCALE GENOMIC DNA]</scope>
</reference>
<feature type="transmembrane region" description="Helical" evidence="1">
    <location>
        <begin position="899"/>
        <end position="916"/>
    </location>
</feature>
<evidence type="ECO:0000313" key="3">
    <source>
        <dbReference type="EMBL" id="GMH59065.1"/>
    </source>
</evidence>
<keyword evidence="1" id="KW-0472">Membrane</keyword>
<feature type="transmembrane region" description="Helical" evidence="1">
    <location>
        <begin position="1047"/>
        <end position="1064"/>
    </location>
</feature>
<dbReference type="PANTHER" id="PTHR46967:SF2">
    <property type="entry name" value="SUSHI, VON WILLEBRAND FACTOR TYPE A, EGF AND PENTRAXIN DOMAIN-CONTAINING PROTEIN 1-LIKE"/>
    <property type="match status" value="1"/>
</dbReference>
<sequence length="1259" mass="137064">MFTYLTLAFITIPKSLSKDCSQVTDYEALFDCVSNYSPHCHSCHKSKTLANEPEITLGKGTYACATDKDEHCAGDVDSAGSDQYMFAMDQPYYIIKCEDDTSPTCVLDGNSKRALMHINDHKKDGKSTTIFRSITFQNGLTNGKLSAGALYLGGNTNGADVQIERCMFTSCADTTGTAIYVDKGRNAASNVRFYETTFSSNILDIEEETDSISHVTVYATCSPGTKEGNPAQGDALITKGPIEPSPSFSFSEGTCVNAFKCPAGSSNPGQTDDASGCKPCAPGSYSLGTSSEDCSPCDPDCEPGFYSPEMASVCTPCPPGQAQADPKSFSCVDCSPGTFTNVTRSTECKKCDPGSVALAEKNHCDYCGAGKYAANKTQTCENCAIGTYSVGGVDKCLDCPSGKFNQDEGGESCSSCEPGTFPDWDGENYLCTECEPGKYAEFGFQECKKCEGKGTYSPYPKSAYCSVAGAGQYPSEDRTKLIDCDINTFSIGASDTCENCTVGTFSNVSAAGCKACGMYETNSGSSITCTCLPTFITVEDIDPETRKITTRCTCPVGKTLSAGKNGEPDSCTTCDDGRFKNGPGAFGCDICDDEVISLAFYSIPGIPKSTPNSCACGPGKYWDFRPNRSNDKDKNKPDDRCEPCPTNSTGGTCTDDENEIGLTVKTLPLAPGYWRYVNVEKNMYSTVILPCEVKEACMPQTADQTADPDPVCSPGHQGPLCSVCKDDHSKNSLGVCEQCVPQTVALYFYIGSAVVVLVGTYFIVKKIFGGTVSNVFNPYHQLPMRRKGAEKAWDSLKTKLKILTSFYQIVSGLPKTLALTFPSIYRSFTKVTTIIFNVDALQIISVNCVVPTNFYTLLLITMLTPIVLALLVATLTFFQLRKINDPAKREEVKSFRFSLALCVAYIIFSSTSTIAFETFQCAKYGDDENFDDTTYYLVSDHSIDCGSQEHKNYELYAYSMILVYPIGITAIYALQLFKYRHYIANDAYIVDDATKKSRLSLTGMLVFFEAGSAGQLVTALFITIISLKVFLVFQPYRKLDENVIAELSQWSIFFTLLAAIMIKLKDALVEAHTYEFGVLIIFSNLVGGLLVGLGLLYKPMLTSLAALRRKNVHSCKVKGLNDSYSESWGAFFDYFVEVTESDQWESLMSSDEDEDRKSSGSGVEGIVKQVRHGDGNGPVDQIRLKFVVDAELDVVKAYLLNEKADKRCGAIDYEVLGGKDLFTRNFVAPLRFKHVITDMEKMLEGNSRNSVPNPLGPVV</sequence>
<evidence type="ECO:0000256" key="2">
    <source>
        <dbReference type="SAM" id="SignalP"/>
    </source>
</evidence>
<feature type="transmembrane region" description="Helical" evidence="1">
    <location>
        <begin position="1005"/>
        <end position="1027"/>
    </location>
</feature>
<dbReference type="SUPFAM" id="SSF57184">
    <property type="entry name" value="Growth factor receptor domain"/>
    <property type="match status" value="1"/>
</dbReference>
<dbReference type="Proteomes" id="UP001162640">
    <property type="component" value="Unassembled WGS sequence"/>
</dbReference>
<proteinExistence type="predicted"/>
<dbReference type="CDD" id="cd00185">
    <property type="entry name" value="TNFRSF"/>
    <property type="match status" value="1"/>
</dbReference>
<dbReference type="AlphaFoldDB" id="A0A9W7A0A0"/>
<feature type="transmembrane region" description="Helical" evidence="1">
    <location>
        <begin position="854"/>
        <end position="878"/>
    </location>
</feature>
<evidence type="ECO:0000256" key="1">
    <source>
        <dbReference type="SAM" id="Phobius"/>
    </source>
</evidence>